<gene>
    <name evidence="8" type="ORF">J3D65DRAFT_121123</name>
</gene>
<keyword evidence="9" id="KW-1185">Reference proteome</keyword>
<evidence type="ECO:0000256" key="1">
    <source>
        <dbReference type="ARBA" id="ARBA00005641"/>
    </source>
</evidence>
<dbReference type="GeneID" id="92026735"/>
<proteinExistence type="inferred from homology"/>
<evidence type="ECO:0000256" key="2">
    <source>
        <dbReference type="ARBA" id="ARBA00022801"/>
    </source>
</evidence>
<evidence type="ECO:0000259" key="7">
    <source>
        <dbReference type="Pfam" id="PF00150"/>
    </source>
</evidence>
<reference evidence="8 9" key="1">
    <citation type="submission" date="2024-04" db="EMBL/GenBank/DDBJ databases">
        <title>Phyllosticta paracitricarpa is synonymous to the EU quarantine fungus P. citricarpa based on phylogenomic analyses.</title>
        <authorList>
            <consortium name="Lawrence Berkeley National Laboratory"/>
            <person name="Van ingen-buijs V.A."/>
            <person name="Van westerhoven A.C."/>
            <person name="Haridas S."/>
            <person name="Skiadas P."/>
            <person name="Martin F."/>
            <person name="Groenewald J.Z."/>
            <person name="Crous P.W."/>
            <person name="Seidl M.F."/>
        </authorList>
    </citation>
    <scope>NUCLEOTIDE SEQUENCE [LARGE SCALE GENOMIC DNA]</scope>
    <source>
        <strain evidence="8 9">CPC 17464</strain>
    </source>
</reference>
<feature type="domain" description="Glycoside hydrolase family 5" evidence="7">
    <location>
        <begin position="117"/>
        <end position="413"/>
    </location>
</feature>
<feature type="compositionally biased region" description="Basic and acidic residues" evidence="6">
    <location>
        <begin position="1"/>
        <end position="16"/>
    </location>
</feature>
<protein>
    <submittedName>
        <fullName evidence="8">Glycoside hydrolase superfamily</fullName>
    </submittedName>
</protein>
<evidence type="ECO:0000256" key="4">
    <source>
        <dbReference type="ARBA" id="ARBA00023316"/>
    </source>
</evidence>
<dbReference type="Gene3D" id="3.20.20.80">
    <property type="entry name" value="Glycosidases"/>
    <property type="match status" value="1"/>
</dbReference>
<evidence type="ECO:0000256" key="6">
    <source>
        <dbReference type="SAM" id="MobiDB-lite"/>
    </source>
</evidence>
<sequence length="561" mass="62031">MEKYLNRAKSKLESKLQDLSLSHQDNSSSTPAKSNGPPPIPPKPLTSSPDRQDNLHPATATDVLRYRYQHGTNLGTIFCLERWLYPHLFTGLPEKQSSELACAQHLVKLFGVDGARKKLEEHWANALTDRDLDWLVNVAKVNAIRLPIGHWTLGPAFCDGTPFANVGDVYANAWAAVRDLTLRAKSRGVGVLIDLHGIPGGANGSEHSGTNCGKAEHWGRGCGHLRAKSRQCLEHIAREIAANAAGFGDGVVGLQVCNEAEWEARGLWEWYDSVVDAVQAIDPTLPVYISDAWNLDKGVSYAQRVNAVNVRSRPAPVVVDTHHYWCFGDQNKLKAPEQIAGEARRKLDGVPQRGGNVLKKGAVAVVVGEWSCVLGEESWKRSRKSRDELVKEFGTAQCQAHQEKAMGAFFWTYKMQWAPGGEWGLQSVVPRGAHPPPSYLTLSHSTVQSRLQAALNRRDDLRHGSVSAHANYWDGASPGTPFEHWRYEKGWETGFDDAAAFWRHRGEQQGADGADRIGSVETWVRKRVVESGMGGEYVWEFEQGLRKGVGDFWGAVEGDRA</sequence>
<dbReference type="Proteomes" id="UP001360953">
    <property type="component" value="Unassembled WGS sequence"/>
</dbReference>
<name>A0ABR1L8S0_9PEZI</name>
<evidence type="ECO:0000313" key="8">
    <source>
        <dbReference type="EMBL" id="KAK7531641.1"/>
    </source>
</evidence>
<dbReference type="GO" id="GO:0016787">
    <property type="term" value="F:hydrolase activity"/>
    <property type="evidence" value="ECO:0007669"/>
    <property type="project" value="UniProtKB-KW"/>
</dbReference>
<evidence type="ECO:0000256" key="3">
    <source>
        <dbReference type="ARBA" id="ARBA00023295"/>
    </source>
</evidence>
<accession>A0ABR1L8S0</accession>
<feature type="region of interest" description="Disordered" evidence="6">
    <location>
        <begin position="1"/>
        <end position="56"/>
    </location>
</feature>
<dbReference type="SUPFAM" id="SSF51445">
    <property type="entry name" value="(Trans)glycosidases"/>
    <property type="match status" value="1"/>
</dbReference>
<comment type="similarity">
    <text evidence="1 5">Belongs to the glycosyl hydrolase 5 (cellulase A) family.</text>
</comment>
<dbReference type="EMBL" id="JBBPEH010000012">
    <property type="protein sequence ID" value="KAK7531641.1"/>
    <property type="molecule type" value="Genomic_DNA"/>
</dbReference>
<dbReference type="InterPro" id="IPR050386">
    <property type="entry name" value="Glycosyl_hydrolase_5"/>
</dbReference>
<dbReference type="PANTHER" id="PTHR31297:SF43">
    <property type="entry name" value="GLUCAN 1,3-BETA-GLUCOSIDASE 3"/>
    <property type="match status" value="1"/>
</dbReference>
<evidence type="ECO:0000256" key="5">
    <source>
        <dbReference type="RuleBase" id="RU361153"/>
    </source>
</evidence>
<keyword evidence="4" id="KW-0961">Cell wall biogenesis/degradation</keyword>
<dbReference type="Pfam" id="PF00150">
    <property type="entry name" value="Cellulase"/>
    <property type="match status" value="1"/>
</dbReference>
<feature type="compositionally biased region" description="Polar residues" evidence="6">
    <location>
        <begin position="17"/>
        <end position="30"/>
    </location>
</feature>
<keyword evidence="2 5" id="KW-0378">Hydrolase</keyword>
<comment type="caution">
    <text evidence="8">The sequence shown here is derived from an EMBL/GenBank/DDBJ whole genome shotgun (WGS) entry which is preliminary data.</text>
</comment>
<evidence type="ECO:0000313" key="9">
    <source>
        <dbReference type="Proteomes" id="UP001360953"/>
    </source>
</evidence>
<dbReference type="PANTHER" id="PTHR31297">
    <property type="entry name" value="GLUCAN ENDO-1,6-BETA-GLUCOSIDASE B"/>
    <property type="match status" value="1"/>
</dbReference>
<dbReference type="RefSeq" id="XP_066651465.1">
    <property type="nucleotide sequence ID" value="XM_066793829.1"/>
</dbReference>
<dbReference type="InterPro" id="IPR017853">
    <property type="entry name" value="GH"/>
</dbReference>
<organism evidence="8 9">
    <name type="scientific">Phyllosticta citribraziliensis</name>
    <dbReference type="NCBI Taxonomy" id="989973"/>
    <lineage>
        <taxon>Eukaryota</taxon>
        <taxon>Fungi</taxon>
        <taxon>Dikarya</taxon>
        <taxon>Ascomycota</taxon>
        <taxon>Pezizomycotina</taxon>
        <taxon>Dothideomycetes</taxon>
        <taxon>Dothideomycetes incertae sedis</taxon>
        <taxon>Botryosphaeriales</taxon>
        <taxon>Phyllostictaceae</taxon>
        <taxon>Phyllosticta</taxon>
    </lineage>
</organism>
<dbReference type="InterPro" id="IPR001547">
    <property type="entry name" value="Glyco_hydro_5"/>
</dbReference>
<keyword evidence="3 5" id="KW-0326">Glycosidase</keyword>